<gene>
    <name evidence="2" type="ORF">LAZ67_8000246</name>
</gene>
<protein>
    <recommendedName>
        <fullName evidence="1">Mos1 transposase HTH domain-containing protein</fullName>
    </recommendedName>
</protein>
<reference evidence="2 3" key="1">
    <citation type="submission" date="2022-01" db="EMBL/GenBank/DDBJ databases">
        <title>A chromosomal length assembly of Cordylochernes scorpioides.</title>
        <authorList>
            <person name="Zeh D."/>
            <person name="Zeh J."/>
        </authorList>
    </citation>
    <scope>NUCLEOTIDE SEQUENCE [LARGE SCALE GENOMIC DNA]</scope>
    <source>
        <strain evidence="2">IN4F17</strain>
        <tissue evidence="2">Whole Body</tissue>
    </source>
</reference>
<proteinExistence type="predicted"/>
<dbReference type="Proteomes" id="UP001235939">
    <property type="component" value="Chromosome 08"/>
</dbReference>
<evidence type="ECO:0000313" key="3">
    <source>
        <dbReference type="Proteomes" id="UP001235939"/>
    </source>
</evidence>
<sequence>MEMIDLQCSDIIKNKYENSSLLEFYKSLPLTQFDNLHKFARSNANMTAKEICKVEAKGLVNRKTASKWFKRFREEDIKP</sequence>
<feature type="domain" description="Mos1 transposase HTH" evidence="1">
    <location>
        <begin position="42"/>
        <end position="76"/>
    </location>
</feature>
<evidence type="ECO:0000259" key="1">
    <source>
        <dbReference type="Pfam" id="PF17906"/>
    </source>
</evidence>
<keyword evidence="3" id="KW-1185">Reference proteome</keyword>
<name>A0ABY6KSG8_9ARAC</name>
<evidence type="ECO:0000313" key="2">
    <source>
        <dbReference type="EMBL" id="UYV70678.1"/>
    </source>
</evidence>
<dbReference type="InterPro" id="IPR041426">
    <property type="entry name" value="Mos1_HTH"/>
</dbReference>
<dbReference type="Pfam" id="PF17906">
    <property type="entry name" value="HTH_48"/>
    <property type="match status" value="1"/>
</dbReference>
<accession>A0ABY6KSG8</accession>
<dbReference type="EMBL" id="CP092870">
    <property type="protein sequence ID" value="UYV70678.1"/>
    <property type="molecule type" value="Genomic_DNA"/>
</dbReference>
<organism evidence="2 3">
    <name type="scientific">Cordylochernes scorpioides</name>
    <dbReference type="NCBI Taxonomy" id="51811"/>
    <lineage>
        <taxon>Eukaryota</taxon>
        <taxon>Metazoa</taxon>
        <taxon>Ecdysozoa</taxon>
        <taxon>Arthropoda</taxon>
        <taxon>Chelicerata</taxon>
        <taxon>Arachnida</taxon>
        <taxon>Pseudoscorpiones</taxon>
        <taxon>Cheliferoidea</taxon>
        <taxon>Chernetidae</taxon>
        <taxon>Cordylochernes</taxon>
    </lineage>
</organism>